<keyword evidence="3" id="KW-0949">S-adenosyl-L-methionine</keyword>
<dbReference type="GO" id="GO:0032259">
    <property type="term" value="P:methylation"/>
    <property type="evidence" value="ECO:0007669"/>
    <property type="project" value="UniProtKB-KW"/>
</dbReference>
<dbReference type="Proteomes" id="UP000237631">
    <property type="component" value="Unassembled WGS sequence"/>
</dbReference>
<keyword evidence="2" id="KW-0808">Transferase</keyword>
<feature type="region of interest" description="Disordered" evidence="4">
    <location>
        <begin position="1"/>
        <end position="20"/>
    </location>
</feature>
<dbReference type="SUPFAM" id="SSF46785">
    <property type="entry name" value="Winged helix' DNA-binding domain"/>
    <property type="match status" value="1"/>
</dbReference>
<dbReference type="OrthoDB" id="1606438at2759"/>
<evidence type="ECO:0000256" key="3">
    <source>
        <dbReference type="ARBA" id="ARBA00022691"/>
    </source>
</evidence>
<feature type="domain" description="O-methyltransferase C-terminal" evidence="5">
    <location>
        <begin position="265"/>
        <end position="409"/>
    </location>
</feature>
<name>A0A2S6CGG8_9PEZI</name>
<dbReference type="InterPro" id="IPR029063">
    <property type="entry name" value="SAM-dependent_MTases_sf"/>
</dbReference>
<dbReference type="Pfam" id="PF00891">
    <property type="entry name" value="Methyltransf_2"/>
    <property type="match status" value="1"/>
</dbReference>
<dbReference type="InterPro" id="IPR001077">
    <property type="entry name" value="COMT_C"/>
</dbReference>
<dbReference type="EMBL" id="PNEN01000443">
    <property type="protein sequence ID" value="PPJ58836.1"/>
    <property type="molecule type" value="Genomic_DNA"/>
</dbReference>
<evidence type="ECO:0000259" key="6">
    <source>
        <dbReference type="Pfam" id="PF08100"/>
    </source>
</evidence>
<evidence type="ECO:0000259" key="5">
    <source>
        <dbReference type="Pfam" id="PF00891"/>
    </source>
</evidence>
<evidence type="ECO:0000256" key="4">
    <source>
        <dbReference type="SAM" id="MobiDB-lite"/>
    </source>
</evidence>
<keyword evidence="8" id="KW-1185">Reference proteome</keyword>
<dbReference type="Gene3D" id="1.10.10.10">
    <property type="entry name" value="Winged helix-like DNA-binding domain superfamily/Winged helix DNA-binding domain"/>
    <property type="match status" value="1"/>
</dbReference>
<reference evidence="8" key="1">
    <citation type="journal article" date="2017" name="bioRxiv">
        <title>Conservation of a gene cluster reveals novel cercosporin biosynthetic mechanisms and extends production to the genus Colletotrichum.</title>
        <authorList>
            <person name="de Jonge R."/>
            <person name="Ebert M.K."/>
            <person name="Huitt-Roehl C.R."/>
            <person name="Pal P."/>
            <person name="Suttle J.C."/>
            <person name="Spanner R.E."/>
            <person name="Neubauer J.D."/>
            <person name="Jurick W.M.II."/>
            <person name="Stott K.A."/>
            <person name="Secor G.A."/>
            <person name="Thomma B.P.H.J."/>
            <person name="Van de Peer Y."/>
            <person name="Townsend C.A."/>
            <person name="Bolton M.D."/>
        </authorList>
    </citation>
    <scope>NUCLEOTIDE SEQUENCE [LARGE SCALE GENOMIC DNA]</scope>
    <source>
        <strain evidence="8">CBS538.71</strain>
    </source>
</reference>
<organism evidence="7 8">
    <name type="scientific">Cercospora berteroae</name>
    <dbReference type="NCBI Taxonomy" id="357750"/>
    <lineage>
        <taxon>Eukaryota</taxon>
        <taxon>Fungi</taxon>
        <taxon>Dikarya</taxon>
        <taxon>Ascomycota</taxon>
        <taxon>Pezizomycotina</taxon>
        <taxon>Dothideomycetes</taxon>
        <taxon>Dothideomycetidae</taxon>
        <taxon>Mycosphaerellales</taxon>
        <taxon>Mycosphaerellaceae</taxon>
        <taxon>Cercospora</taxon>
    </lineage>
</organism>
<dbReference type="InterPro" id="IPR016461">
    <property type="entry name" value="COMT-like"/>
</dbReference>
<dbReference type="Pfam" id="PF08100">
    <property type="entry name" value="Dimerisation"/>
    <property type="match status" value="1"/>
</dbReference>
<dbReference type="SUPFAM" id="SSF53335">
    <property type="entry name" value="S-adenosyl-L-methionine-dependent methyltransferases"/>
    <property type="match status" value="1"/>
</dbReference>
<dbReference type="Gene3D" id="3.40.50.150">
    <property type="entry name" value="Vaccinia Virus protein VP39"/>
    <property type="match status" value="1"/>
</dbReference>
<keyword evidence="1" id="KW-0489">Methyltransferase</keyword>
<dbReference type="GO" id="GO:0046983">
    <property type="term" value="F:protein dimerization activity"/>
    <property type="evidence" value="ECO:0007669"/>
    <property type="project" value="InterPro"/>
</dbReference>
<accession>A0A2S6CGG8</accession>
<evidence type="ECO:0000256" key="1">
    <source>
        <dbReference type="ARBA" id="ARBA00022603"/>
    </source>
</evidence>
<dbReference type="InterPro" id="IPR012967">
    <property type="entry name" value="COMT_dimerisation"/>
</dbReference>
<sequence length="453" mass="50397">MATAVVTENFKPQGKGHTKTQSRVQLEGLRDALGTQSLEQLRGMIRTLPGLVKDDDNLRQDVLNAVGQLQAEIETPWDTIQRIFLLNPWYGVSITIGVNMGLFRTLVHSASPLSAREIATKCEADLNFTQRLLRCLNSFNAVKQFDTYGELVFAPTNMTRTFTTPMGEACPPFITEFFHPAWLKFPAKLRGNGYKPPPSGTETVFNDIYNMPGKHVWEILATTPYIADGGVFMSQYNAAHKHWTDVYPVNQRLVEGADKDPNSIFMVDIGGWTGSVAISTCEKFPEAPGKFMVLDLPSAVASASSLPPRVHPCAHDFFKPYPAEVQGARFYFMRYISHDWNQDDLVAILTNIRIAMKPGYSRLLINDWVVPEKNPHPFMCSQDLTMMHLAGGEERSEARFRDAITRAGLQLSNIFRPRDKISESVVECQVAGNESADAGVKGAFNVDSSVADS</sequence>
<dbReference type="PANTHER" id="PTHR43712:SF1">
    <property type="entry name" value="HYPOTHETICAL O-METHYLTRANSFERASE (EUROFUNG)-RELATED"/>
    <property type="match status" value="1"/>
</dbReference>
<dbReference type="AlphaFoldDB" id="A0A2S6CGG8"/>
<feature type="domain" description="O-methyltransferase dimerisation" evidence="6">
    <location>
        <begin position="98"/>
        <end position="164"/>
    </location>
</feature>
<dbReference type="InterPro" id="IPR036390">
    <property type="entry name" value="WH_DNA-bd_sf"/>
</dbReference>
<dbReference type="PANTHER" id="PTHR43712">
    <property type="entry name" value="PUTATIVE (AFU_ORTHOLOGUE AFUA_4G14580)-RELATED"/>
    <property type="match status" value="1"/>
</dbReference>
<dbReference type="PROSITE" id="PS51683">
    <property type="entry name" value="SAM_OMT_II"/>
    <property type="match status" value="1"/>
</dbReference>
<proteinExistence type="predicted"/>
<evidence type="ECO:0000313" key="8">
    <source>
        <dbReference type="Proteomes" id="UP000237631"/>
    </source>
</evidence>
<evidence type="ECO:0000256" key="2">
    <source>
        <dbReference type="ARBA" id="ARBA00022679"/>
    </source>
</evidence>
<dbReference type="InterPro" id="IPR036388">
    <property type="entry name" value="WH-like_DNA-bd_sf"/>
</dbReference>
<evidence type="ECO:0000313" key="7">
    <source>
        <dbReference type="EMBL" id="PPJ58836.1"/>
    </source>
</evidence>
<dbReference type="GO" id="GO:0008171">
    <property type="term" value="F:O-methyltransferase activity"/>
    <property type="evidence" value="ECO:0007669"/>
    <property type="project" value="InterPro"/>
</dbReference>
<comment type="caution">
    <text evidence="7">The sequence shown here is derived from an EMBL/GenBank/DDBJ whole genome shotgun (WGS) entry which is preliminary data.</text>
</comment>
<protein>
    <submittedName>
        <fullName evidence="7">Uncharacterized protein</fullName>
    </submittedName>
</protein>
<gene>
    <name evidence="7" type="ORF">CBER1_08517</name>
</gene>